<evidence type="ECO:0008006" key="2">
    <source>
        <dbReference type="Google" id="ProtNLM"/>
    </source>
</evidence>
<reference evidence="1" key="1">
    <citation type="journal article" date="2021" name="Proc. Natl. Acad. Sci. U.S.A.">
        <title>A Catalog of Tens of Thousands of Viruses from Human Metagenomes Reveals Hidden Associations with Chronic Diseases.</title>
        <authorList>
            <person name="Tisza M.J."/>
            <person name="Buck C.B."/>
        </authorList>
    </citation>
    <scope>NUCLEOTIDE SEQUENCE</scope>
    <source>
        <strain evidence="1">CtEfN2</strain>
    </source>
</reference>
<dbReference type="EMBL" id="BK059123">
    <property type="protein sequence ID" value="DAE32462.1"/>
    <property type="molecule type" value="Genomic_DNA"/>
</dbReference>
<sequence length="169" mass="19117">MANKSIKMELSHKSIQETIKQLRAYQKSLVSKNERFIKRLSEIGLNVIQTTMESIPEEEKGDYYTEIINNVKGEITGVTVRLSGTDVLFIEFSAGISYGTDSYPLSSGDKYGMGTYPGKGNWDNPNGWWYKDESGKLHHSFGNRAYMPMYHAEEAIIISVRETAKEVFG</sequence>
<proteinExistence type="predicted"/>
<evidence type="ECO:0000313" key="1">
    <source>
        <dbReference type="EMBL" id="DAE32462.1"/>
    </source>
</evidence>
<accession>A0A8S5RM75</accession>
<organism evidence="1">
    <name type="scientific">virus sp. ctEfN2</name>
    <dbReference type="NCBI Taxonomy" id="2825810"/>
    <lineage>
        <taxon>Viruses</taxon>
    </lineage>
</organism>
<protein>
    <recommendedName>
        <fullName evidence="2">HK97 gp10 family phage protein</fullName>
    </recommendedName>
</protein>
<name>A0A8S5RM75_9VIRU</name>